<reference evidence="2 3" key="1">
    <citation type="submission" date="2023-02" db="EMBL/GenBank/DDBJ databases">
        <title>LHISI_Scaffold_Assembly.</title>
        <authorList>
            <person name="Stuart O.P."/>
            <person name="Cleave R."/>
            <person name="Magrath M.J.L."/>
            <person name="Mikheyev A.S."/>
        </authorList>
    </citation>
    <scope>NUCLEOTIDE SEQUENCE [LARGE SCALE GENOMIC DNA]</scope>
    <source>
        <strain evidence="2">Daus_M_001</strain>
        <tissue evidence="2">Leg muscle</tissue>
    </source>
</reference>
<feature type="compositionally biased region" description="Basic and acidic residues" evidence="1">
    <location>
        <begin position="552"/>
        <end position="561"/>
    </location>
</feature>
<feature type="region of interest" description="Disordered" evidence="1">
    <location>
        <begin position="42"/>
        <end position="89"/>
    </location>
</feature>
<gene>
    <name evidence="2" type="ORF">PR048_007706</name>
</gene>
<comment type="caution">
    <text evidence="2">The sequence shown here is derived from an EMBL/GenBank/DDBJ whole genome shotgun (WGS) entry which is preliminary data.</text>
</comment>
<keyword evidence="3" id="KW-1185">Reference proteome</keyword>
<sequence>MSLVSGFSRGSSVYPRLLCSSADPCLHRFTLIDSQGPNLALRSNVAPHRRTRVTQTPTSSSPKNHRAGINKRKKPPPPPHPPYHDAEPPLIRHVTTWPRHVTGNPSPQGRKRRIFKCTHGIAALRGRAGTRSKGLSRREREKRVVAARGDWVGTPQHTPQRPKPNFCKSRPRNLFKEGMGRMKLQNNPKEKTQFNMSTPFTHSLSHTGKQGSIPGGVAPLLSHVEIVLDDAASQLVFFRGSPTLPPLYSGAAPNSTRFTLVGSQVLDVKSRPNLFTHSFTHNLLLPEGLKQLVDIISGRRNMELCLGKARSISHIDGLCHIDHPWPTFEQSFRVRHPPISELYNCAPIDRSRAATYVKAQPGDAIACSSSTRQLTGVGFLFAFCKYPVSLAANEKSKRFQVTGNFTRSYETEWRQMENVTRNTRLCGTLGGSSAGISAMALVARGMEPIPPRNYFTTAPRMAPRSIWRFSACASHVKCSAGMVADFWSVARGARIVMPAGRNENSPIKLSTEPEISMCKTSKPSNIPALDANSTKFKIEGGKVEDGGSGEGSPKHSPLEGGKPRLYELKPSILNDKQAVSIQKESELMMYYVGSFFKINIIRRKNFIFPAVGNQEYTMELEEAGSVVACRVEHQPIRALTLASSVENIARAMNIGFDARRQRWGIRRITFMYFVINWRETEIKKACITKWQETSLRFVRILAFHCKLPCRIPDGRTVCCEDSNNAHRWRRGSDAMRRAAPHRSIVKTALLLFSRFHGNCVELRTPEQESATTYTTDVYSGLLAYRRSLWKRALRNHWLSEFRITQNILAEGSMWRGNAKGQGARTASGRIPQPVCWYSVGSGVRPEYLRVEEPANDELSTTGIFGLRKYSRCGNLEYFCEETTRSDSFWSAENFFWKRDSSDLSTAFTEVLVGTISSACFGVVSGVVWVKVDSLHGGVGGDNILGLLWCCEWSSLGQSRQPSRRCWWGQYPRPALSTAFTEVLVGTISSACFGVVSGVVWVKVDSLHGGVGGDNILGLLWCSFTEVLVGTISSACFGVVSGVVWVKVDSLHGGVGGDNILGLLWLCDECVGVDLRASRHASVRWGEYPPSLMNRVEYLRRINVPFISRRGGKSYRYIALANTNAFGRLYQKSSEVRVFEKSPVSTMAEIPMEFPPPPSPTPPLRTHIEDVWRDTRWFVPVFAHYGREKDPPTIFKNSEDRMERHWNARVGEAGVTRENPPASGITQRDSHMRRSGSEPAGYRTPIAVGGGGERPSHCATAAPRFIR</sequence>
<name>A0ABQ9HVV9_9NEOP</name>
<organism evidence="2 3">
    <name type="scientific">Dryococelus australis</name>
    <dbReference type="NCBI Taxonomy" id="614101"/>
    <lineage>
        <taxon>Eukaryota</taxon>
        <taxon>Metazoa</taxon>
        <taxon>Ecdysozoa</taxon>
        <taxon>Arthropoda</taxon>
        <taxon>Hexapoda</taxon>
        <taxon>Insecta</taxon>
        <taxon>Pterygota</taxon>
        <taxon>Neoptera</taxon>
        <taxon>Polyneoptera</taxon>
        <taxon>Phasmatodea</taxon>
        <taxon>Verophasmatodea</taxon>
        <taxon>Anareolatae</taxon>
        <taxon>Phasmatidae</taxon>
        <taxon>Eurycanthinae</taxon>
        <taxon>Dryococelus</taxon>
    </lineage>
</organism>
<evidence type="ECO:0000313" key="3">
    <source>
        <dbReference type="Proteomes" id="UP001159363"/>
    </source>
</evidence>
<dbReference type="Proteomes" id="UP001159363">
    <property type="component" value="Chromosome 3"/>
</dbReference>
<dbReference type="EMBL" id="JARBHB010000003">
    <property type="protein sequence ID" value="KAJ8888219.1"/>
    <property type="molecule type" value="Genomic_DNA"/>
</dbReference>
<feature type="region of interest" description="Disordered" evidence="1">
    <location>
        <begin position="539"/>
        <end position="561"/>
    </location>
</feature>
<evidence type="ECO:0000313" key="2">
    <source>
        <dbReference type="EMBL" id="KAJ8888219.1"/>
    </source>
</evidence>
<feature type="compositionally biased region" description="Polar residues" evidence="1">
    <location>
        <begin position="53"/>
        <end position="62"/>
    </location>
</feature>
<protein>
    <submittedName>
        <fullName evidence="2">Uncharacterized protein</fullName>
    </submittedName>
</protein>
<proteinExistence type="predicted"/>
<feature type="compositionally biased region" description="Basic residues" evidence="1">
    <location>
        <begin position="63"/>
        <end position="75"/>
    </location>
</feature>
<evidence type="ECO:0000256" key="1">
    <source>
        <dbReference type="SAM" id="MobiDB-lite"/>
    </source>
</evidence>
<feature type="region of interest" description="Disordered" evidence="1">
    <location>
        <begin position="1214"/>
        <end position="1266"/>
    </location>
</feature>
<accession>A0ABQ9HVV9</accession>